<dbReference type="AlphaFoldDB" id="A0A4P9YFY0"/>
<reference evidence="2" key="1">
    <citation type="journal article" date="2018" name="Nat. Microbiol.">
        <title>Leveraging single-cell genomics to expand the fungal tree of life.</title>
        <authorList>
            <person name="Ahrendt S.R."/>
            <person name="Quandt C.A."/>
            <person name="Ciobanu D."/>
            <person name="Clum A."/>
            <person name="Salamov A."/>
            <person name="Andreopoulos B."/>
            <person name="Cheng J.F."/>
            <person name="Woyke T."/>
            <person name="Pelin A."/>
            <person name="Henrissat B."/>
            <person name="Reynolds N.K."/>
            <person name="Benny G.L."/>
            <person name="Smith M.E."/>
            <person name="James T.Y."/>
            <person name="Grigoriev I.V."/>
        </authorList>
    </citation>
    <scope>NUCLEOTIDE SEQUENCE [LARGE SCALE GENOMIC DNA]</scope>
    <source>
        <strain evidence="2">CSF55</strain>
    </source>
</reference>
<protein>
    <submittedName>
        <fullName evidence="1">Uncharacterized protein</fullName>
    </submittedName>
</protein>
<organism evidence="1 2">
    <name type="scientific">Rozella allomycis (strain CSF55)</name>
    <dbReference type="NCBI Taxonomy" id="988480"/>
    <lineage>
        <taxon>Eukaryota</taxon>
        <taxon>Fungi</taxon>
        <taxon>Fungi incertae sedis</taxon>
        <taxon>Cryptomycota</taxon>
        <taxon>Cryptomycota incertae sedis</taxon>
        <taxon>Rozella</taxon>
    </lineage>
</organism>
<sequence length="154" mass="17991">MLKECSDRCLEYDTMSHPVAALLFVSSDEINPIELITKAKVPLLSFMDPGLLKCYVLVPEGNEDHLKILEKMNKSLGTNCFIFDKQDPRKFVMEFCMRCLLPFMKKEIDFINEQVEFSDKNYFRLQVHAKVLLEGYLRLAKSTLQGQRQLQRLH</sequence>
<gene>
    <name evidence="1" type="ORF">ROZALSC1DRAFT_23735</name>
</gene>
<dbReference type="PANTHER" id="PTHR12975">
    <property type="entry name" value="TRANSPORT PROTEIN TRAPP"/>
    <property type="match status" value="1"/>
</dbReference>
<dbReference type="InterPro" id="IPR024420">
    <property type="entry name" value="TRAPP_III_complex_Trs85"/>
</dbReference>
<dbReference type="Pfam" id="PF12739">
    <property type="entry name" value="TRAPPC-Trs85"/>
    <property type="match status" value="1"/>
</dbReference>
<evidence type="ECO:0000313" key="1">
    <source>
        <dbReference type="EMBL" id="RKP17912.1"/>
    </source>
</evidence>
<name>A0A4P9YFY0_ROZAC</name>
<dbReference type="PANTHER" id="PTHR12975:SF6">
    <property type="entry name" value="TRAFFICKING PROTEIN PARTICLE COMPLEX SUBUNIT 8"/>
    <property type="match status" value="1"/>
</dbReference>
<dbReference type="GO" id="GO:1990072">
    <property type="term" value="C:TRAPPIII protein complex"/>
    <property type="evidence" value="ECO:0007669"/>
    <property type="project" value="TreeGrafter"/>
</dbReference>
<accession>A0A4P9YFY0</accession>
<evidence type="ECO:0000313" key="2">
    <source>
        <dbReference type="Proteomes" id="UP000281549"/>
    </source>
</evidence>
<dbReference type="Proteomes" id="UP000281549">
    <property type="component" value="Unassembled WGS sequence"/>
</dbReference>
<dbReference type="EMBL" id="ML005627">
    <property type="protein sequence ID" value="RKP17912.1"/>
    <property type="molecule type" value="Genomic_DNA"/>
</dbReference>
<proteinExistence type="predicted"/>